<evidence type="ECO:0000256" key="1">
    <source>
        <dbReference type="SAM" id="Phobius"/>
    </source>
</evidence>
<accession>A0A1I7YA47</accession>
<feature type="transmembrane region" description="Helical" evidence="1">
    <location>
        <begin position="15"/>
        <end position="34"/>
    </location>
</feature>
<proteinExistence type="predicted"/>
<reference evidence="3" key="1">
    <citation type="submission" date="2016-11" db="UniProtKB">
        <authorList>
            <consortium name="WormBaseParasite"/>
        </authorList>
    </citation>
    <scope>IDENTIFICATION</scope>
</reference>
<keyword evidence="1" id="KW-1133">Transmembrane helix</keyword>
<dbReference type="AlphaFoldDB" id="A0A1I7YA47"/>
<keyword evidence="2" id="KW-1185">Reference proteome</keyword>
<organism evidence="2 3">
    <name type="scientific">Steinernema glaseri</name>
    <dbReference type="NCBI Taxonomy" id="37863"/>
    <lineage>
        <taxon>Eukaryota</taxon>
        <taxon>Metazoa</taxon>
        <taxon>Ecdysozoa</taxon>
        <taxon>Nematoda</taxon>
        <taxon>Chromadorea</taxon>
        <taxon>Rhabditida</taxon>
        <taxon>Tylenchina</taxon>
        <taxon>Panagrolaimomorpha</taxon>
        <taxon>Strongyloidoidea</taxon>
        <taxon>Steinernematidae</taxon>
        <taxon>Steinernema</taxon>
    </lineage>
</organism>
<keyword evidence="1" id="KW-0472">Membrane</keyword>
<keyword evidence="1" id="KW-0812">Transmembrane</keyword>
<dbReference type="WBParaSite" id="L893_g14220.t1">
    <property type="protein sequence ID" value="L893_g14220.t1"/>
    <property type="gene ID" value="L893_g14220"/>
</dbReference>
<sequence length="184" mass="21180">MSSRDVNYYYFGGRVHLKTLTVILALITTLWAFGQIVRLGHTTLFSPHPLYPRSVIAVHTILNWIHVLAGGLAVIAVRCEEPSLLLPLTVSEVTRELSYVVHVVIFEDEMLNMINKEGGISITLTQFRLAMSFVFLLSFAIAAMIIYVLWQCYRYLRSIKYVPRSTRSHPNRREYREMSTMNVI</sequence>
<name>A0A1I7YA47_9BILA</name>
<feature type="transmembrane region" description="Helical" evidence="1">
    <location>
        <begin position="129"/>
        <end position="150"/>
    </location>
</feature>
<feature type="transmembrane region" description="Helical" evidence="1">
    <location>
        <begin position="55"/>
        <end position="77"/>
    </location>
</feature>
<protein>
    <submittedName>
        <fullName evidence="3">Cytochrome b561 domain-containing protein</fullName>
    </submittedName>
</protein>
<evidence type="ECO:0000313" key="3">
    <source>
        <dbReference type="WBParaSite" id="L893_g14220.t1"/>
    </source>
</evidence>
<dbReference type="Proteomes" id="UP000095287">
    <property type="component" value="Unplaced"/>
</dbReference>
<evidence type="ECO:0000313" key="2">
    <source>
        <dbReference type="Proteomes" id="UP000095287"/>
    </source>
</evidence>